<protein>
    <submittedName>
        <fullName evidence="3">ECF-type riboflavin transporter, S component</fullName>
    </submittedName>
    <submittedName>
        <fullName evidence="2">Ecf-type riboflavin transporter s component</fullName>
    </submittedName>
</protein>
<feature type="transmembrane region" description="Helical" evidence="1">
    <location>
        <begin position="82"/>
        <end position="102"/>
    </location>
</feature>
<evidence type="ECO:0000313" key="5">
    <source>
        <dbReference type="Proteomes" id="UP000199280"/>
    </source>
</evidence>
<dbReference type="RefSeq" id="WP_068624739.1">
    <property type="nucleotide sequence ID" value="NZ_FJNB01000029.1"/>
</dbReference>
<dbReference type="AlphaFoldDB" id="A0A143Z785"/>
<gene>
    <name evidence="3" type="ORF">SAMN05216375_13533</name>
    <name evidence="2" type="ORF">TR210_2791</name>
</gene>
<feature type="transmembrane region" description="Helical" evidence="1">
    <location>
        <begin position="155"/>
        <end position="178"/>
    </location>
</feature>
<feature type="transmembrane region" description="Helical" evidence="1">
    <location>
        <begin position="47"/>
        <end position="70"/>
    </location>
</feature>
<name>A0A143Z785_9LACT</name>
<feature type="transmembrane region" description="Helical" evidence="1">
    <location>
        <begin position="114"/>
        <end position="135"/>
    </location>
</feature>
<dbReference type="EMBL" id="FJNB01000029">
    <property type="protein sequence ID" value="CZR09698.1"/>
    <property type="molecule type" value="Genomic_DNA"/>
</dbReference>
<keyword evidence="5" id="KW-1185">Reference proteome</keyword>
<dbReference type="GO" id="GO:0022857">
    <property type="term" value="F:transmembrane transporter activity"/>
    <property type="evidence" value="ECO:0007669"/>
    <property type="project" value="InterPro"/>
</dbReference>
<reference evidence="2 4" key="1">
    <citation type="submission" date="2016-02" db="EMBL/GenBank/DDBJ databases">
        <authorList>
            <person name="Wen L."/>
            <person name="He K."/>
            <person name="Yang H."/>
        </authorList>
    </citation>
    <scope>NUCLEOTIDE SEQUENCE [LARGE SCALE GENOMIC DNA]</scope>
    <source>
        <strain evidence="2">Trichococcus_R210</strain>
    </source>
</reference>
<keyword evidence="1" id="KW-0472">Membrane</keyword>
<reference evidence="3 5" key="2">
    <citation type="submission" date="2016-10" db="EMBL/GenBank/DDBJ databases">
        <authorList>
            <person name="Varghese N."/>
            <person name="Submissions S."/>
        </authorList>
    </citation>
    <scope>NUCLEOTIDE SEQUENCE [LARGE SCALE GENOMIC DNA]</scope>
    <source>
        <strain evidence="3 5">DSM 22150</strain>
    </source>
</reference>
<evidence type="ECO:0000313" key="4">
    <source>
        <dbReference type="Proteomes" id="UP000076878"/>
    </source>
</evidence>
<dbReference type="Proteomes" id="UP000076878">
    <property type="component" value="Unassembled WGS sequence"/>
</dbReference>
<keyword evidence="1" id="KW-1133">Transmembrane helix</keyword>
<dbReference type="EMBL" id="FNYT01000035">
    <property type="protein sequence ID" value="SEJ89436.1"/>
    <property type="molecule type" value="Genomic_DNA"/>
</dbReference>
<evidence type="ECO:0000313" key="2">
    <source>
        <dbReference type="EMBL" id="CZR09698.1"/>
    </source>
</evidence>
<evidence type="ECO:0000256" key="1">
    <source>
        <dbReference type="SAM" id="Phobius"/>
    </source>
</evidence>
<evidence type="ECO:0000313" key="3">
    <source>
        <dbReference type="EMBL" id="SEJ89436.1"/>
    </source>
</evidence>
<feature type="transmembrane region" description="Helical" evidence="1">
    <location>
        <begin position="18"/>
        <end position="35"/>
    </location>
</feature>
<dbReference type="Gene3D" id="1.10.1760.20">
    <property type="match status" value="1"/>
</dbReference>
<sequence length="183" mass="20021">MEPDRNVRKTVGFGVRRLALLSILTALCYVGRLMFQFIPNVQPVTAVLIILTLTLGMADGFIVAILSIVLTNFLLGMGPWTIAQIASFGVLILVTGLVMKPFYSPSQKKNSRILFALFAFFGGLLYGFIISLLTVKMMGITSFWAYYAAGIPFDLLHGLGNAGFYLILEPILAPLLAAQQKKV</sequence>
<dbReference type="Pfam" id="PF12822">
    <property type="entry name" value="ECF_trnsprt"/>
    <property type="match status" value="1"/>
</dbReference>
<dbReference type="Proteomes" id="UP000199280">
    <property type="component" value="Unassembled WGS sequence"/>
</dbReference>
<keyword evidence="1" id="KW-0812">Transmembrane</keyword>
<dbReference type="InterPro" id="IPR024529">
    <property type="entry name" value="ECF_trnsprt_substrate-spec"/>
</dbReference>
<dbReference type="STRING" id="640938.TR210_2791"/>
<dbReference type="OrthoDB" id="5198189at2"/>
<organism evidence="2 4">
    <name type="scientific">Trichococcus ilyis</name>
    <dbReference type="NCBI Taxonomy" id="640938"/>
    <lineage>
        <taxon>Bacteria</taxon>
        <taxon>Bacillati</taxon>
        <taxon>Bacillota</taxon>
        <taxon>Bacilli</taxon>
        <taxon>Lactobacillales</taxon>
        <taxon>Carnobacteriaceae</taxon>
        <taxon>Trichococcus</taxon>
    </lineage>
</organism>
<proteinExistence type="predicted"/>
<accession>A0A143Z785</accession>